<dbReference type="OrthoDB" id="9786503at2"/>
<dbReference type="STRING" id="159449.B4N89_24760"/>
<evidence type="ECO:0008006" key="6">
    <source>
        <dbReference type="Google" id="ProtNLM"/>
    </source>
</evidence>
<dbReference type="InterPro" id="IPR029063">
    <property type="entry name" value="SAM-dependent_MTases_sf"/>
</dbReference>
<gene>
    <name evidence="4" type="ORF">B4N89_24760</name>
</gene>
<dbReference type="Pfam" id="PF13489">
    <property type="entry name" value="Methyltransf_23"/>
    <property type="match status" value="1"/>
</dbReference>
<keyword evidence="3" id="KW-0949">S-adenosyl-L-methionine</keyword>
<evidence type="ECO:0000256" key="1">
    <source>
        <dbReference type="ARBA" id="ARBA00022603"/>
    </source>
</evidence>
<evidence type="ECO:0000256" key="3">
    <source>
        <dbReference type="ARBA" id="ARBA00022691"/>
    </source>
</evidence>
<dbReference type="AlphaFoldDB" id="A0A1T3P439"/>
<evidence type="ECO:0000313" key="4">
    <source>
        <dbReference type="EMBL" id="OPC83721.1"/>
    </source>
</evidence>
<dbReference type="Gene3D" id="3.40.50.150">
    <property type="entry name" value="Vaccinia Virus protein VP39"/>
    <property type="match status" value="1"/>
</dbReference>
<dbReference type="GO" id="GO:0032259">
    <property type="term" value="P:methylation"/>
    <property type="evidence" value="ECO:0007669"/>
    <property type="project" value="UniProtKB-KW"/>
</dbReference>
<sequence length="220" mass="23892">MDAHRIAVTFWDDAYAEGMYADAEPDAFVARILEAAPPGASGVEIGCGNGRNLIPLRRGGLDLLGVDPSRIALEQLALRAPGVPSVHGTQDDLPAGRRYELVVGIQVHQHGTRAAARDMLRGSLERVAPGGLFALRTASAATEAVEAHEVLDEHADGGRTFRYLEGFKAGLVVHYYGRTELEAMLAGFEPVLPLRAEYSPRLDPPAGRWAHWETIVRRPR</sequence>
<keyword evidence="2" id="KW-0808">Transferase</keyword>
<keyword evidence="5" id="KW-1185">Reference proteome</keyword>
<dbReference type="PANTHER" id="PTHR43464:SF19">
    <property type="entry name" value="UBIQUINONE BIOSYNTHESIS O-METHYLTRANSFERASE, MITOCHONDRIAL"/>
    <property type="match status" value="1"/>
</dbReference>
<dbReference type="PANTHER" id="PTHR43464">
    <property type="entry name" value="METHYLTRANSFERASE"/>
    <property type="match status" value="1"/>
</dbReference>
<evidence type="ECO:0000313" key="5">
    <source>
        <dbReference type="Proteomes" id="UP000190037"/>
    </source>
</evidence>
<accession>A0A1T3P439</accession>
<comment type="caution">
    <text evidence="4">The sequence shown here is derived from an EMBL/GenBank/DDBJ whole genome shotgun (WGS) entry which is preliminary data.</text>
</comment>
<evidence type="ECO:0000256" key="2">
    <source>
        <dbReference type="ARBA" id="ARBA00022679"/>
    </source>
</evidence>
<dbReference type="RefSeq" id="WP_078978016.1">
    <property type="nucleotide sequence ID" value="NZ_MWQN01000001.1"/>
</dbReference>
<dbReference type="CDD" id="cd02440">
    <property type="entry name" value="AdoMet_MTases"/>
    <property type="match status" value="1"/>
</dbReference>
<organism evidence="4 5">
    <name type="scientific">Embleya scabrispora</name>
    <dbReference type="NCBI Taxonomy" id="159449"/>
    <lineage>
        <taxon>Bacteria</taxon>
        <taxon>Bacillati</taxon>
        <taxon>Actinomycetota</taxon>
        <taxon>Actinomycetes</taxon>
        <taxon>Kitasatosporales</taxon>
        <taxon>Streptomycetaceae</taxon>
        <taxon>Embleya</taxon>
    </lineage>
</organism>
<dbReference type="SUPFAM" id="SSF53335">
    <property type="entry name" value="S-adenosyl-L-methionine-dependent methyltransferases"/>
    <property type="match status" value="1"/>
</dbReference>
<reference evidence="4 5" key="1">
    <citation type="submission" date="2017-03" db="EMBL/GenBank/DDBJ databases">
        <title>Draft genome sequence of Streptomyces scabrisporus NF3, endophyte isolated from Amphipterygium adstringens.</title>
        <authorList>
            <person name="Vazquez M."/>
            <person name="Ceapa C.D."/>
            <person name="Rodriguez Luna D."/>
            <person name="Sanchez Esquivel S."/>
        </authorList>
    </citation>
    <scope>NUCLEOTIDE SEQUENCE [LARGE SCALE GENOMIC DNA]</scope>
    <source>
        <strain evidence="4 5">NF3</strain>
    </source>
</reference>
<proteinExistence type="predicted"/>
<protein>
    <recommendedName>
        <fullName evidence="6">SAM-dependent methyltransferase</fullName>
    </recommendedName>
</protein>
<dbReference type="EMBL" id="MWQN01000001">
    <property type="protein sequence ID" value="OPC83721.1"/>
    <property type="molecule type" value="Genomic_DNA"/>
</dbReference>
<dbReference type="GO" id="GO:0008168">
    <property type="term" value="F:methyltransferase activity"/>
    <property type="evidence" value="ECO:0007669"/>
    <property type="project" value="UniProtKB-KW"/>
</dbReference>
<dbReference type="Proteomes" id="UP000190037">
    <property type="component" value="Unassembled WGS sequence"/>
</dbReference>
<keyword evidence="1" id="KW-0489">Methyltransferase</keyword>
<name>A0A1T3P439_9ACTN</name>